<proteinExistence type="predicted"/>
<comment type="caution">
    <text evidence="1">The sequence shown here is derived from an EMBL/GenBank/DDBJ whole genome shotgun (WGS) entry which is preliminary data.</text>
</comment>
<reference evidence="1 2" key="1">
    <citation type="submission" date="2018-07" db="EMBL/GenBank/DDBJ databases">
        <title>Genomic Encyclopedia of Type Strains, Phase IV (KMG-IV): sequencing the most valuable type-strain genomes for metagenomic binning, comparative biology and taxonomic classification.</title>
        <authorList>
            <person name="Goeker M."/>
        </authorList>
    </citation>
    <scope>NUCLEOTIDE SEQUENCE [LARGE SCALE GENOMIC DNA]</scope>
    <source>
        <strain evidence="1 2">DSM 44290</strain>
    </source>
</reference>
<protein>
    <submittedName>
        <fullName evidence="1">Uncharacterized protein</fullName>
    </submittedName>
</protein>
<evidence type="ECO:0000313" key="1">
    <source>
        <dbReference type="EMBL" id="RDI60459.1"/>
    </source>
</evidence>
<dbReference type="STRING" id="1210086.GCA_001613105_04590"/>
<evidence type="ECO:0000313" key="2">
    <source>
        <dbReference type="Proteomes" id="UP000254869"/>
    </source>
</evidence>
<sequence length="112" mass="12129">MAERAVESIVHQDEKVLVQVRCGRGHHVAMVLDTQVGPVFRSMTGPHAHGSRDFVDAGHGIHHHGTPYVDLLAGGDLVDDALPACCECGPHTLSRARLQQAIADRQRTVQLP</sequence>
<dbReference type="Proteomes" id="UP000254869">
    <property type="component" value="Unassembled WGS sequence"/>
</dbReference>
<name>A0A370HPI9_9NOCA</name>
<dbReference type="EMBL" id="QQBC01000015">
    <property type="protein sequence ID" value="RDI60459.1"/>
    <property type="molecule type" value="Genomic_DNA"/>
</dbReference>
<accession>A0A370HPI9</accession>
<organism evidence="1 2">
    <name type="scientific">Nocardia pseudobrasiliensis</name>
    <dbReference type="NCBI Taxonomy" id="45979"/>
    <lineage>
        <taxon>Bacteria</taxon>
        <taxon>Bacillati</taxon>
        <taxon>Actinomycetota</taxon>
        <taxon>Actinomycetes</taxon>
        <taxon>Mycobacteriales</taxon>
        <taxon>Nocardiaceae</taxon>
        <taxon>Nocardia</taxon>
    </lineage>
</organism>
<dbReference type="AlphaFoldDB" id="A0A370HPI9"/>
<keyword evidence="2" id="KW-1185">Reference proteome</keyword>
<gene>
    <name evidence="1" type="ORF">DFR76_11589</name>
</gene>